<reference evidence="5" key="1">
    <citation type="journal article" date="2022" name="bioRxiv">
        <title>Sequencing and chromosome-scale assembly of the giantPleurodeles waltlgenome.</title>
        <authorList>
            <person name="Brown T."/>
            <person name="Elewa A."/>
            <person name="Iarovenko S."/>
            <person name="Subramanian E."/>
            <person name="Araus A.J."/>
            <person name="Petzold A."/>
            <person name="Susuki M."/>
            <person name="Suzuki K.-i.T."/>
            <person name="Hayashi T."/>
            <person name="Toyoda A."/>
            <person name="Oliveira C."/>
            <person name="Osipova E."/>
            <person name="Leigh N.D."/>
            <person name="Simon A."/>
            <person name="Yun M.H."/>
        </authorList>
    </citation>
    <scope>NUCLEOTIDE SEQUENCE</scope>
    <source>
        <strain evidence="5">20211129_DDA</strain>
        <tissue evidence="5">Liver</tissue>
    </source>
</reference>
<evidence type="ECO:0000259" key="4">
    <source>
        <dbReference type="Pfam" id="PF03024"/>
    </source>
</evidence>
<evidence type="ECO:0000256" key="3">
    <source>
        <dbReference type="ARBA" id="ARBA00023157"/>
    </source>
</evidence>
<gene>
    <name evidence="5" type="ORF">NDU88_008703</name>
</gene>
<dbReference type="Proteomes" id="UP001066276">
    <property type="component" value="Chromosome 8"/>
</dbReference>
<keyword evidence="2" id="KW-0732">Signal</keyword>
<comment type="similarity">
    <text evidence="1">Belongs to the folate receptor family.</text>
</comment>
<feature type="domain" description="Folate receptor-like" evidence="4">
    <location>
        <begin position="123"/>
        <end position="298"/>
    </location>
</feature>
<name>A0AAV7P4B7_PLEWA</name>
<dbReference type="PANTHER" id="PTHR10517">
    <property type="entry name" value="FOLATE RECEPTOR"/>
    <property type="match status" value="1"/>
</dbReference>
<accession>A0AAV7P4B7</accession>
<dbReference type="InterPro" id="IPR004269">
    <property type="entry name" value="Folate_rcpt"/>
</dbReference>
<proteinExistence type="inferred from homology"/>
<dbReference type="AlphaFoldDB" id="A0AAV7P4B7"/>
<keyword evidence="3" id="KW-1015">Disulfide bond</keyword>
<dbReference type="EMBL" id="JANPWB010000012">
    <property type="protein sequence ID" value="KAJ1120538.1"/>
    <property type="molecule type" value="Genomic_DNA"/>
</dbReference>
<comment type="caution">
    <text evidence="5">The sequence shown here is derived from an EMBL/GenBank/DDBJ whole genome shotgun (WGS) entry which is preliminary data.</text>
</comment>
<dbReference type="GO" id="GO:0038023">
    <property type="term" value="F:signaling receptor activity"/>
    <property type="evidence" value="ECO:0007669"/>
    <property type="project" value="TreeGrafter"/>
</dbReference>
<dbReference type="PANTHER" id="PTHR10517:SF14">
    <property type="entry name" value="FOLATE RECEPTOR 1-RELATED"/>
    <property type="match status" value="1"/>
</dbReference>
<evidence type="ECO:0000313" key="6">
    <source>
        <dbReference type="Proteomes" id="UP001066276"/>
    </source>
</evidence>
<sequence>MPESKMRELEVAVANRTDGPETLCEIRTNYREVDARLDRYDYRHYMKRQYAEEIIPGDLRPVGAALPRSRGWLYPQPSLPSAFRTPHLFTVTPGVRAGPVMGWILIWLFAASVAGAKDEMLNICMNGKHQKVSPGKEGAMYGQCAPWKDNACCTANTSEEAHNDQSYLYNFNWNHCGVMSDSCKKHFIQDTCFYECSPNLGPWIQAADSSWRKERILDVPLCKEDCDTWWQDCKLDYTCKENWHKGWDWTTGVNRCPEGSTCMKFTDVFPQASDLCVKIWSNSYKYTTYTRGSGLCMQMWFNVGDGKENPNVKVAEFYAKNSGHVSSTHLAFTLLVAAKFLNWAI</sequence>
<organism evidence="5 6">
    <name type="scientific">Pleurodeles waltl</name>
    <name type="common">Iberian ribbed newt</name>
    <dbReference type="NCBI Taxonomy" id="8319"/>
    <lineage>
        <taxon>Eukaryota</taxon>
        <taxon>Metazoa</taxon>
        <taxon>Chordata</taxon>
        <taxon>Craniata</taxon>
        <taxon>Vertebrata</taxon>
        <taxon>Euteleostomi</taxon>
        <taxon>Amphibia</taxon>
        <taxon>Batrachia</taxon>
        <taxon>Caudata</taxon>
        <taxon>Salamandroidea</taxon>
        <taxon>Salamandridae</taxon>
        <taxon>Pleurodelinae</taxon>
        <taxon>Pleurodeles</taxon>
    </lineage>
</organism>
<protein>
    <recommendedName>
        <fullName evidence="4">Folate receptor-like domain-containing protein</fullName>
    </recommendedName>
</protein>
<dbReference type="InterPro" id="IPR018143">
    <property type="entry name" value="Folate_rcpt-like"/>
</dbReference>
<evidence type="ECO:0000256" key="2">
    <source>
        <dbReference type="ARBA" id="ARBA00022729"/>
    </source>
</evidence>
<keyword evidence="6" id="KW-1185">Reference proteome</keyword>
<dbReference type="Pfam" id="PF03024">
    <property type="entry name" value="Folate_rec"/>
    <property type="match status" value="1"/>
</dbReference>
<evidence type="ECO:0000313" key="5">
    <source>
        <dbReference type="EMBL" id="KAJ1120538.1"/>
    </source>
</evidence>
<evidence type="ECO:0000256" key="1">
    <source>
        <dbReference type="ARBA" id="ARBA00007932"/>
    </source>
</evidence>
<dbReference type="GO" id="GO:0009897">
    <property type="term" value="C:external side of plasma membrane"/>
    <property type="evidence" value="ECO:0007669"/>
    <property type="project" value="TreeGrafter"/>
</dbReference>